<organism evidence="4 5">
    <name type="scientific">Mytilus edulis</name>
    <name type="common">Blue mussel</name>
    <dbReference type="NCBI Taxonomy" id="6550"/>
    <lineage>
        <taxon>Eukaryota</taxon>
        <taxon>Metazoa</taxon>
        <taxon>Spiralia</taxon>
        <taxon>Lophotrochozoa</taxon>
        <taxon>Mollusca</taxon>
        <taxon>Bivalvia</taxon>
        <taxon>Autobranchia</taxon>
        <taxon>Pteriomorphia</taxon>
        <taxon>Mytilida</taxon>
        <taxon>Mytiloidea</taxon>
        <taxon>Mytilidae</taxon>
        <taxon>Mytilinae</taxon>
        <taxon>Mytilus</taxon>
    </lineage>
</organism>
<keyword evidence="2 3" id="KW-0040">ANK repeat</keyword>
<feature type="repeat" description="ANK" evidence="3">
    <location>
        <begin position="535"/>
        <end position="567"/>
    </location>
</feature>
<feature type="repeat" description="ANK" evidence="3">
    <location>
        <begin position="473"/>
        <end position="501"/>
    </location>
</feature>
<evidence type="ECO:0000313" key="4">
    <source>
        <dbReference type="EMBL" id="CAG2229298.1"/>
    </source>
</evidence>
<dbReference type="Gene3D" id="1.25.40.20">
    <property type="entry name" value="Ankyrin repeat-containing domain"/>
    <property type="match status" value="6"/>
</dbReference>
<proteinExistence type="predicted"/>
<dbReference type="PROSITE" id="PS50088">
    <property type="entry name" value="ANK_REPEAT"/>
    <property type="match status" value="8"/>
</dbReference>
<keyword evidence="1" id="KW-0677">Repeat</keyword>
<evidence type="ECO:0000313" key="5">
    <source>
        <dbReference type="Proteomes" id="UP000683360"/>
    </source>
</evidence>
<dbReference type="PANTHER" id="PTHR24171:SF9">
    <property type="entry name" value="ANKYRIN REPEAT DOMAIN-CONTAINING PROTEIN 39"/>
    <property type="match status" value="1"/>
</dbReference>
<protein>
    <submittedName>
        <fullName evidence="4">Uncharacterized protein</fullName>
    </submittedName>
</protein>
<feature type="repeat" description="ANK" evidence="3">
    <location>
        <begin position="187"/>
        <end position="219"/>
    </location>
</feature>
<dbReference type="PANTHER" id="PTHR24171">
    <property type="entry name" value="ANKYRIN REPEAT DOMAIN-CONTAINING PROTEIN 39-RELATED"/>
    <property type="match status" value="1"/>
</dbReference>
<dbReference type="SMART" id="SM00248">
    <property type="entry name" value="ANK"/>
    <property type="match status" value="13"/>
</dbReference>
<feature type="repeat" description="ANK" evidence="3">
    <location>
        <begin position="92"/>
        <end position="120"/>
    </location>
</feature>
<feature type="repeat" description="ANK" evidence="3">
    <location>
        <begin position="568"/>
        <end position="600"/>
    </location>
</feature>
<feature type="repeat" description="ANK" evidence="3">
    <location>
        <begin position="154"/>
        <end position="186"/>
    </location>
</feature>
<feature type="repeat" description="ANK" evidence="3">
    <location>
        <begin position="502"/>
        <end position="534"/>
    </location>
</feature>
<keyword evidence="5" id="KW-1185">Reference proteome</keyword>
<reference evidence="4" key="1">
    <citation type="submission" date="2021-03" db="EMBL/GenBank/DDBJ databases">
        <authorList>
            <person name="Bekaert M."/>
        </authorList>
    </citation>
    <scope>NUCLEOTIDE SEQUENCE</scope>
</reference>
<name>A0A8S3T740_MYTED</name>
<dbReference type="PROSITE" id="PS50297">
    <property type="entry name" value="ANK_REP_REGION"/>
    <property type="match status" value="6"/>
</dbReference>
<comment type="caution">
    <text evidence="4">The sequence shown here is derived from an EMBL/GenBank/DDBJ whole genome shotgun (WGS) entry which is preliminary data.</text>
</comment>
<evidence type="ECO:0000256" key="3">
    <source>
        <dbReference type="PROSITE-ProRule" id="PRU00023"/>
    </source>
</evidence>
<evidence type="ECO:0000256" key="2">
    <source>
        <dbReference type="ARBA" id="ARBA00023043"/>
    </source>
</evidence>
<dbReference type="Pfam" id="PF12796">
    <property type="entry name" value="Ank_2"/>
    <property type="match status" value="3"/>
</dbReference>
<feature type="repeat" description="ANK" evidence="3">
    <location>
        <begin position="121"/>
        <end position="153"/>
    </location>
</feature>
<dbReference type="Proteomes" id="UP000683360">
    <property type="component" value="Unassembled WGS sequence"/>
</dbReference>
<gene>
    <name evidence="4" type="ORF">MEDL_42175</name>
</gene>
<dbReference type="InterPro" id="IPR002110">
    <property type="entry name" value="Ankyrin_rpt"/>
</dbReference>
<sequence>MAMLEARVDPVQEERMRQKAMQFALVGAVEKRDSQKVKQLIEDGVNIDAQIMYTKTPLTHSIELKHGDIAILLLENGCDPKLTVNHFPYFQPIHLAAREDLSEVVEKLIELHVDVDACDTDKMTPLILASYYCRTNVVNQLIKYGADINFQDSCGRTPLHRAVESESIEVIEMLIRNKADMNITDQKGWTPLHLALALNYQETVNILLENSCKLDISDVNGRTPLCIACDFLSRKNYDIIRATQFSYEARKRDFMQGRYLSLLQLPKEDRETLSMVMALINKGANIDGSQSLPNNDGHQSLPITVAAMADHTGTVQMLINSGAWIPQDWQPVSSVHLGFKMHQLSEWIEFQGVVQLTLSWQYLPPAPAVPEVPQYSDQDDIIAVLRAQRDRKQEEKMKQKAMQFAMVGAIEKQDSEKLQQLIQDGVNIDAEIIFTRTPLTHAIELRHENIAIQLIDNGCDLSLPVDEFPYLQPIHLAAREGLPNVIKKLIENEVDPNVWDADQMSPLTIASHYGHVEVAELLILSGCNINFRDSCYRTPLHRAVEVGSIEVISVLLKHKADIDASDIKGWTPLHLAVALDYQNIINLLVDNNCSLDYYDTNNKTPLSIACDYLSRSNVDIVRATQFSYDGRTIDFLQGRYLSLLQRPREQRELLQTVVKLINAGANVDGHEFRPITAAAYGDHSDTVYLLINASALIPQDWFLFSPDIQLGHKMTQLIDWIKAQYLLQFSLLGQCKRTIRKILAKRCNNIDIGIESLPLPLELNHFFDEDTPAINTLNNLMLAILSIKHLIEMTKLYMDIHLLTCFCDAFYCNCATMVCGPITLLSI</sequence>
<accession>A0A8S3T740</accession>
<dbReference type="InterPro" id="IPR036770">
    <property type="entry name" value="Ankyrin_rpt-contain_sf"/>
</dbReference>
<dbReference type="SUPFAM" id="SSF48403">
    <property type="entry name" value="Ankyrin repeat"/>
    <property type="match status" value="2"/>
</dbReference>
<dbReference type="AlphaFoldDB" id="A0A8S3T740"/>
<dbReference type="EMBL" id="CAJPWZ010002023">
    <property type="protein sequence ID" value="CAG2229298.1"/>
    <property type="molecule type" value="Genomic_DNA"/>
</dbReference>
<dbReference type="OrthoDB" id="6120662at2759"/>
<dbReference type="Pfam" id="PF00023">
    <property type="entry name" value="Ank"/>
    <property type="match status" value="1"/>
</dbReference>
<evidence type="ECO:0000256" key="1">
    <source>
        <dbReference type="ARBA" id="ARBA00022737"/>
    </source>
</evidence>